<proteinExistence type="predicted"/>
<evidence type="ECO:0000313" key="2">
    <source>
        <dbReference type="Proteomes" id="UP001454036"/>
    </source>
</evidence>
<gene>
    <name evidence="1" type="ORF">LIER_38983</name>
</gene>
<reference evidence="1 2" key="1">
    <citation type="submission" date="2024-01" db="EMBL/GenBank/DDBJ databases">
        <title>The complete chloroplast genome sequence of Lithospermum erythrorhizon: insights into the phylogenetic relationship among Boraginaceae species and the maternal lineages of purple gromwells.</title>
        <authorList>
            <person name="Okada T."/>
            <person name="Watanabe K."/>
        </authorList>
    </citation>
    <scope>NUCLEOTIDE SEQUENCE [LARGE SCALE GENOMIC DNA]</scope>
</reference>
<keyword evidence="2" id="KW-1185">Reference proteome</keyword>
<dbReference type="Proteomes" id="UP001454036">
    <property type="component" value="Unassembled WGS sequence"/>
</dbReference>
<name>A0AAV3Q7W2_LITER</name>
<dbReference type="EMBL" id="BAABME010020344">
    <property type="protein sequence ID" value="GAA0160144.1"/>
    <property type="molecule type" value="Genomic_DNA"/>
</dbReference>
<comment type="caution">
    <text evidence="1">The sequence shown here is derived from an EMBL/GenBank/DDBJ whole genome shotgun (WGS) entry which is preliminary data.</text>
</comment>
<organism evidence="1 2">
    <name type="scientific">Lithospermum erythrorhizon</name>
    <name type="common">Purple gromwell</name>
    <name type="synonym">Lithospermum officinale var. erythrorhizon</name>
    <dbReference type="NCBI Taxonomy" id="34254"/>
    <lineage>
        <taxon>Eukaryota</taxon>
        <taxon>Viridiplantae</taxon>
        <taxon>Streptophyta</taxon>
        <taxon>Embryophyta</taxon>
        <taxon>Tracheophyta</taxon>
        <taxon>Spermatophyta</taxon>
        <taxon>Magnoliopsida</taxon>
        <taxon>eudicotyledons</taxon>
        <taxon>Gunneridae</taxon>
        <taxon>Pentapetalae</taxon>
        <taxon>asterids</taxon>
        <taxon>lamiids</taxon>
        <taxon>Boraginales</taxon>
        <taxon>Boraginaceae</taxon>
        <taxon>Boraginoideae</taxon>
        <taxon>Lithospermeae</taxon>
        <taxon>Lithospermum</taxon>
    </lineage>
</organism>
<sequence length="89" mass="10223">MTNEAFALREPISNEKIVRKVLRTIPSRFESKVRAIEEAQDFSNMRLNDLIGNFTTYEMKIDSAEPTKKKGISLNVSCKGEMMKTLRKP</sequence>
<dbReference type="AlphaFoldDB" id="A0AAV3Q7W2"/>
<accession>A0AAV3Q7W2</accession>
<evidence type="ECO:0008006" key="3">
    <source>
        <dbReference type="Google" id="ProtNLM"/>
    </source>
</evidence>
<evidence type="ECO:0000313" key="1">
    <source>
        <dbReference type="EMBL" id="GAA0160144.1"/>
    </source>
</evidence>
<protein>
    <recommendedName>
        <fullName evidence="3">Gag-pol polyprotein</fullName>
    </recommendedName>
</protein>